<keyword evidence="4" id="KW-0472">Membrane</keyword>
<dbReference type="PANTHER" id="PTHR11360:SF234">
    <property type="entry name" value="MFS-TYPE TRANSPORTER DBAD-RELATED"/>
    <property type="match status" value="1"/>
</dbReference>
<feature type="domain" description="Major facilitator superfamily (MFS) profile" evidence="5">
    <location>
        <begin position="93"/>
        <end position="483"/>
    </location>
</feature>
<dbReference type="EMBL" id="KN846960">
    <property type="protein sequence ID" value="KIW65098.1"/>
    <property type="molecule type" value="Genomic_DNA"/>
</dbReference>
<feature type="transmembrane region" description="Helical" evidence="4">
    <location>
        <begin position="136"/>
        <end position="154"/>
    </location>
</feature>
<feature type="transmembrane region" description="Helical" evidence="4">
    <location>
        <begin position="94"/>
        <end position="116"/>
    </location>
</feature>
<feature type="transmembrane region" description="Helical" evidence="4">
    <location>
        <begin position="192"/>
        <end position="212"/>
    </location>
</feature>
<feature type="transmembrane region" description="Helical" evidence="4">
    <location>
        <begin position="367"/>
        <end position="385"/>
    </location>
</feature>
<keyword evidence="4" id="KW-0812">Transmembrane</keyword>
<feature type="transmembrane region" description="Helical" evidence="4">
    <location>
        <begin position="224"/>
        <end position="243"/>
    </location>
</feature>
<evidence type="ECO:0000256" key="4">
    <source>
        <dbReference type="SAM" id="Phobius"/>
    </source>
</evidence>
<dbReference type="Pfam" id="PF07690">
    <property type="entry name" value="MFS_1"/>
    <property type="match status" value="1"/>
</dbReference>
<dbReference type="SUPFAM" id="SSF103473">
    <property type="entry name" value="MFS general substrate transporter"/>
    <property type="match status" value="1"/>
</dbReference>
<comment type="subcellular location">
    <subcellularLocation>
        <location evidence="1">Membrane</location>
        <topology evidence="1">Multi-pass membrane protein</topology>
    </subcellularLocation>
</comment>
<name>A0A0D2FAT1_9EURO</name>
<evidence type="ECO:0000256" key="3">
    <source>
        <dbReference type="SAM" id="MobiDB-lite"/>
    </source>
</evidence>
<organism evidence="6 7">
    <name type="scientific">Phialophora macrospora</name>
    <dbReference type="NCBI Taxonomy" id="1851006"/>
    <lineage>
        <taxon>Eukaryota</taxon>
        <taxon>Fungi</taxon>
        <taxon>Dikarya</taxon>
        <taxon>Ascomycota</taxon>
        <taxon>Pezizomycotina</taxon>
        <taxon>Eurotiomycetes</taxon>
        <taxon>Chaetothyriomycetidae</taxon>
        <taxon>Chaetothyriales</taxon>
        <taxon>Herpotrichiellaceae</taxon>
        <taxon>Phialophora</taxon>
    </lineage>
</organism>
<evidence type="ECO:0000313" key="7">
    <source>
        <dbReference type="Proteomes" id="UP000054266"/>
    </source>
</evidence>
<feature type="transmembrane region" description="Helical" evidence="4">
    <location>
        <begin position="431"/>
        <end position="451"/>
    </location>
</feature>
<comment type="similarity">
    <text evidence="2">Belongs to the major facilitator superfamily. Monocarboxylate porter (TC 2.A.1.13) family.</text>
</comment>
<feature type="transmembrane region" description="Helical" evidence="4">
    <location>
        <begin position="166"/>
        <end position="186"/>
    </location>
</feature>
<evidence type="ECO:0000256" key="2">
    <source>
        <dbReference type="ARBA" id="ARBA00006727"/>
    </source>
</evidence>
<proteinExistence type="inferred from homology"/>
<dbReference type="InterPro" id="IPR036259">
    <property type="entry name" value="MFS_trans_sf"/>
</dbReference>
<feature type="compositionally biased region" description="Polar residues" evidence="3">
    <location>
        <begin position="49"/>
        <end position="63"/>
    </location>
</feature>
<dbReference type="Gene3D" id="1.20.1250.20">
    <property type="entry name" value="MFS general substrate transporter like domains"/>
    <property type="match status" value="2"/>
</dbReference>
<dbReference type="GO" id="GO:0022857">
    <property type="term" value="F:transmembrane transporter activity"/>
    <property type="evidence" value="ECO:0007669"/>
    <property type="project" value="InterPro"/>
</dbReference>
<dbReference type="InterPro" id="IPR050327">
    <property type="entry name" value="Proton-linked_MCT"/>
</dbReference>
<dbReference type="PANTHER" id="PTHR11360">
    <property type="entry name" value="MONOCARBOXYLATE TRANSPORTER"/>
    <property type="match status" value="1"/>
</dbReference>
<dbReference type="GO" id="GO:0016020">
    <property type="term" value="C:membrane"/>
    <property type="evidence" value="ECO:0007669"/>
    <property type="project" value="UniProtKB-SubCell"/>
</dbReference>
<dbReference type="Proteomes" id="UP000054266">
    <property type="component" value="Unassembled WGS sequence"/>
</dbReference>
<feature type="transmembrane region" description="Helical" evidence="4">
    <location>
        <begin position="463"/>
        <end position="482"/>
    </location>
</feature>
<keyword evidence="7" id="KW-1185">Reference proteome</keyword>
<feature type="transmembrane region" description="Helical" evidence="4">
    <location>
        <begin position="341"/>
        <end position="360"/>
    </location>
</feature>
<feature type="compositionally biased region" description="Basic and acidic residues" evidence="3">
    <location>
        <begin position="66"/>
        <end position="78"/>
    </location>
</feature>
<dbReference type="InterPro" id="IPR011701">
    <property type="entry name" value="MFS"/>
</dbReference>
<accession>A0A0D2FAT1</accession>
<feature type="transmembrane region" description="Helical" evidence="4">
    <location>
        <begin position="397"/>
        <end position="419"/>
    </location>
</feature>
<feature type="transmembrane region" description="Helical" evidence="4">
    <location>
        <begin position="302"/>
        <end position="321"/>
    </location>
</feature>
<feature type="compositionally biased region" description="Basic and acidic residues" evidence="3">
    <location>
        <begin position="16"/>
        <end position="41"/>
    </location>
</feature>
<keyword evidence="4" id="KW-1133">Transmembrane helix</keyword>
<gene>
    <name evidence="6" type="ORF">PV04_07382</name>
</gene>
<reference evidence="6 7" key="1">
    <citation type="submission" date="2015-01" db="EMBL/GenBank/DDBJ databases">
        <title>The Genome Sequence of Capronia semiimmersa CBS27337.</title>
        <authorList>
            <consortium name="The Broad Institute Genomics Platform"/>
            <person name="Cuomo C."/>
            <person name="de Hoog S."/>
            <person name="Gorbushina A."/>
            <person name="Stielow B."/>
            <person name="Teixiera M."/>
            <person name="Abouelleil A."/>
            <person name="Chapman S.B."/>
            <person name="Priest M."/>
            <person name="Young S.K."/>
            <person name="Wortman J."/>
            <person name="Nusbaum C."/>
            <person name="Birren B."/>
        </authorList>
    </citation>
    <scope>NUCLEOTIDE SEQUENCE [LARGE SCALE GENOMIC DNA]</scope>
    <source>
        <strain evidence="6 7">CBS 27337</strain>
    </source>
</reference>
<dbReference type="PROSITE" id="PS50850">
    <property type="entry name" value="MFS"/>
    <property type="match status" value="1"/>
</dbReference>
<protein>
    <recommendedName>
        <fullName evidence="5">Major facilitator superfamily (MFS) profile domain-containing protein</fullName>
    </recommendedName>
</protein>
<evidence type="ECO:0000259" key="5">
    <source>
        <dbReference type="PROSITE" id="PS50850"/>
    </source>
</evidence>
<dbReference type="HOGENOM" id="CLU_001265_1_1_1"/>
<feature type="region of interest" description="Disordered" evidence="3">
    <location>
        <begin position="1"/>
        <end position="87"/>
    </location>
</feature>
<feature type="transmembrane region" description="Helical" evidence="4">
    <location>
        <begin position="255"/>
        <end position="275"/>
    </location>
</feature>
<evidence type="ECO:0000313" key="6">
    <source>
        <dbReference type="EMBL" id="KIW65098.1"/>
    </source>
</evidence>
<dbReference type="AlphaFoldDB" id="A0A0D2FAT1"/>
<evidence type="ECO:0000256" key="1">
    <source>
        <dbReference type="ARBA" id="ARBA00004141"/>
    </source>
</evidence>
<sequence>MPTNAITDLAAAGLGEKPDKGHDVETAVREEVKPTAVDHHGNAGYRSASAEQIATIPSPSPFRSPSECEQRVQVRDPSPDSPPVHPPDVGLQPWLQVIAGHFLMFNNWGLVVSYGSFQTYYTSSAGLDGGHANASLISWIGSIQNTLLLLGGAFGGRWFDAGYHRFMVGGGSVLVVFGLFMTSLVSSFYQALLAQGVCVGLGMGMLLIPSVGLPSTWFVRRRGLAVGIVSSGASVAGIVLPIALRHLIGTVGFPWALRVLAFISLATLLVSNVLIRKRLPPRRLAKGPAPFVEYPALRQPDFALYVVSQFVTYFGFFGFYNYVESWAKATDLDAGGFPLEYILPVLNAASILGRLIPCFVADYTGPFNVAVPSLFVSSLLVYVWIPVRSIAPLLTITILYGFFSGAVIAITPAVVASMTEDLTSFGGRMGVMFLAIACSSLVGPPVMGAIIEMHGGDYDAARVYAATMLMGGAVGFLLARMVKSKGKLMVRA</sequence>
<dbReference type="InterPro" id="IPR020846">
    <property type="entry name" value="MFS_dom"/>
</dbReference>